<dbReference type="EMBL" id="GETE01000186">
    <property type="protein sequence ID" value="JAT79221.1"/>
    <property type="molecule type" value="Transcribed_RNA"/>
</dbReference>
<reference evidence="2" key="1">
    <citation type="submission" date="2016-07" db="EMBL/GenBank/DDBJ databases">
        <title>Salivary Glands transcriptome analysis on engorged females of Ornithodoros brasiliensis (Acari:Argasidae).</title>
        <authorList>
            <person name="Simons S.M."/>
            <person name="Carvalho E."/>
            <person name="Junqueira-de-Azevedo I."/>
            <person name="Ho P.L."/>
            <person name="Giovanni D."/>
            <person name="Mendonca R."/>
            <person name="Onofrio V."/>
            <person name="Landulfo G."/>
            <person name="Ramirez D."/>
            <person name="Barros-Battesti D."/>
        </authorList>
    </citation>
    <scope>NUCLEOTIDE SEQUENCE</scope>
    <source>
        <strain evidence="2">Female</strain>
        <tissue evidence="2">Salivary gland</tissue>
    </source>
</reference>
<proteinExistence type="predicted"/>
<feature type="non-terminal residue" evidence="2">
    <location>
        <position position="1"/>
    </location>
</feature>
<protein>
    <submittedName>
        <fullName evidence="2">Uncharacterized protein</fullName>
    </submittedName>
</protein>
<organism evidence="2">
    <name type="scientific">Ornithodoros brasiliensis</name>
    <name type="common">Mouro tick</name>
    <dbReference type="NCBI Taxonomy" id="888526"/>
    <lineage>
        <taxon>Eukaryota</taxon>
        <taxon>Metazoa</taxon>
        <taxon>Ecdysozoa</taxon>
        <taxon>Arthropoda</taxon>
        <taxon>Chelicerata</taxon>
        <taxon>Arachnida</taxon>
        <taxon>Acari</taxon>
        <taxon>Parasitiformes</taxon>
        <taxon>Ixodida</taxon>
        <taxon>Ixodoidea</taxon>
        <taxon>Argasidae</taxon>
        <taxon>Ornithodorinae</taxon>
        <taxon>Ornithodoros</taxon>
    </lineage>
</organism>
<evidence type="ECO:0000256" key="1">
    <source>
        <dbReference type="SAM" id="MobiDB-lite"/>
    </source>
</evidence>
<accession>A0A1D2AJF8</accession>
<evidence type="ECO:0000313" key="2">
    <source>
        <dbReference type="EMBL" id="JAT79221.1"/>
    </source>
</evidence>
<feature type="compositionally biased region" description="Pro residues" evidence="1">
    <location>
        <begin position="107"/>
        <end position="120"/>
    </location>
</feature>
<feature type="region of interest" description="Disordered" evidence="1">
    <location>
        <begin position="79"/>
        <end position="124"/>
    </location>
</feature>
<dbReference type="AlphaFoldDB" id="A0A1D2AJF8"/>
<name>A0A1D2AJF8_ORNBR</name>
<sequence>HCSRTLSCPSPPVASSLRRHLRPTLLPWDPTGAFGQGGMFVPPHPSAPAAQDLFAPGALRLQPYQAQHVPSNQVLGQQSLQNPHLLGSQLRPSATGPLPGTTGYYSAPPPQQGSYYPPPSQQQGCFSTQSTVSLQAFRGFPSFKSAMDIQGSH</sequence>
<feature type="non-terminal residue" evidence="2">
    <location>
        <position position="153"/>
    </location>
</feature>